<reference evidence="3" key="1">
    <citation type="submission" date="2012-12" db="EMBL/GenBank/DDBJ databases">
        <title>Genome Sequence of Photobacterium leiognathi lrivu.4.1.</title>
        <authorList>
            <person name="Urbanczyk H."/>
            <person name="Ogura Y."/>
            <person name="Hayashi T."/>
            <person name="Dunlap P.V."/>
        </authorList>
    </citation>
    <scope>NUCLEOTIDE SEQUENCE [LARGE SCALE GENOMIC DNA]</scope>
    <source>
        <strain evidence="3">lrivu.4.1</strain>
    </source>
</reference>
<evidence type="ECO:0000313" key="3">
    <source>
        <dbReference type="Proteomes" id="UP000030675"/>
    </source>
</evidence>
<dbReference type="Proteomes" id="UP000030675">
    <property type="component" value="Unassembled WGS sequence"/>
</dbReference>
<dbReference type="AlphaFoldDB" id="A0A0U1P6Z6"/>
<gene>
    <name evidence="2" type="ORF">PLEI_2152</name>
</gene>
<name>A0A0U1P6Z6_PHOLE</name>
<keyword evidence="1" id="KW-0732">Signal</keyword>
<evidence type="ECO:0008006" key="4">
    <source>
        <dbReference type="Google" id="ProtNLM"/>
    </source>
</evidence>
<protein>
    <recommendedName>
        <fullName evidence="4">DUF1499 domain-containing protein</fullName>
    </recommendedName>
</protein>
<evidence type="ECO:0000313" key="2">
    <source>
        <dbReference type="EMBL" id="GAD30496.1"/>
    </source>
</evidence>
<evidence type="ECO:0000256" key="1">
    <source>
        <dbReference type="SAM" id="SignalP"/>
    </source>
</evidence>
<proteinExistence type="predicted"/>
<organism evidence="2 3">
    <name type="scientific">Photobacterium leiognathi lrivu.4.1</name>
    <dbReference type="NCBI Taxonomy" id="1248232"/>
    <lineage>
        <taxon>Bacteria</taxon>
        <taxon>Pseudomonadati</taxon>
        <taxon>Pseudomonadota</taxon>
        <taxon>Gammaproteobacteria</taxon>
        <taxon>Vibrionales</taxon>
        <taxon>Vibrionaceae</taxon>
        <taxon>Photobacterium</taxon>
    </lineage>
</organism>
<accession>A0A0U1P6Z6</accession>
<sequence>MAHFRASLIFLSLLLTGCSERSADVWMSQIALPCGDKPNCVSTLDKREDFTLSPFMLTPKGMDDWAAIKQAALTLPGAKLADQATHYLHIEATSKVFRFVDDLEIAQTGDHLDVRSASRIGYYDFGVNRKRAEMLRERLIQNGLIVNK</sequence>
<feature type="signal peptide" evidence="1">
    <location>
        <begin position="1"/>
        <end position="23"/>
    </location>
</feature>
<dbReference type="HOGENOM" id="CLU_105603_3_0_6"/>
<dbReference type="PROSITE" id="PS51257">
    <property type="entry name" value="PROKAR_LIPOPROTEIN"/>
    <property type="match status" value="1"/>
</dbReference>
<dbReference type="Pfam" id="PF07386">
    <property type="entry name" value="DUF1499"/>
    <property type="match status" value="1"/>
</dbReference>
<dbReference type="RefSeq" id="WP_023933194.1">
    <property type="nucleotide sequence ID" value="NZ_DF196819.1"/>
</dbReference>
<feature type="chain" id="PRO_5006712596" description="DUF1499 domain-containing protein" evidence="1">
    <location>
        <begin position="24"/>
        <end position="148"/>
    </location>
</feature>
<dbReference type="eggNOG" id="COG4446">
    <property type="taxonomic scope" value="Bacteria"/>
</dbReference>
<dbReference type="EMBL" id="DF196819">
    <property type="protein sequence ID" value="GAD30496.1"/>
    <property type="molecule type" value="Genomic_DNA"/>
</dbReference>
<dbReference type="PANTHER" id="PTHR34801">
    <property type="entry name" value="EXPRESSED PROTEIN"/>
    <property type="match status" value="1"/>
</dbReference>
<dbReference type="PIRSF" id="PIRSF026426">
    <property type="entry name" value="DUF1499"/>
    <property type="match status" value="1"/>
</dbReference>
<dbReference type="PANTHER" id="PTHR34801:SF6">
    <property type="entry name" value="SLL1620 PROTEIN"/>
    <property type="match status" value="1"/>
</dbReference>
<dbReference type="InterPro" id="IPR010865">
    <property type="entry name" value="DUF1499"/>
</dbReference>